<protein>
    <submittedName>
        <fullName evidence="5">GntR family transcriptional regulator</fullName>
    </submittedName>
</protein>
<dbReference type="EMBL" id="JAQGLA010000002">
    <property type="protein sequence ID" value="MDA3624169.1"/>
    <property type="molecule type" value="Genomic_DNA"/>
</dbReference>
<feature type="domain" description="HTH gntR-type" evidence="4">
    <location>
        <begin position="3"/>
        <end position="71"/>
    </location>
</feature>
<dbReference type="Gene3D" id="3.40.1410.10">
    <property type="entry name" value="Chorismate lyase-like"/>
    <property type="match status" value="1"/>
</dbReference>
<dbReference type="Gene3D" id="1.10.10.10">
    <property type="entry name" value="Winged helix-like DNA-binding domain superfamily/Winged helix DNA-binding domain"/>
    <property type="match status" value="1"/>
</dbReference>
<dbReference type="InterPro" id="IPR028978">
    <property type="entry name" value="Chorismate_lyase_/UTRA_dom_sf"/>
</dbReference>
<dbReference type="InterPro" id="IPR036388">
    <property type="entry name" value="WH-like_DNA-bd_sf"/>
</dbReference>
<keyword evidence="6" id="KW-1185">Reference proteome</keyword>
<dbReference type="CDD" id="cd07377">
    <property type="entry name" value="WHTH_GntR"/>
    <property type="match status" value="1"/>
</dbReference>
<sequence length="240" mass="26551">MATPAYLRIRTELEQRIRSGALPPGTRLPTEAELQQQHSVSRATAQRVLSELAQAGLVERHRRRGTFVAEGARQENLLRVVNPALQGPEIPGRHAVESAAVIPAHDADVELPGVPDDAPVSQLRRLKFDEDDNPIAVELSAVPFSLAPRMLDEDLAHLTVHDYFARNDIPAAKSRVYIDPVLLDETTAARLHLAAGGAVIRLRRLTWLTDGKLAEAMWHIIRPDLVEFFIEQTVLSTPDS</sequence>
<dbReference type="SMART" id="SM00866">
    <property type="entry name" value="UTRA"/>
    <property type="match status" value="1"/>
</dbReference>
<dbReference type="SMART" id="SM00345">
    <property type="entry name" value="HTH_GNTR"/>
    <property type="match status" value="1"/>
</dbReference>
<keyword evidence="3" id="KW-0804">Transcription</keyword>
<evidence type="ECO:0000256" key="1">
    <source>
        <dbReference type="ARBA" id="ARBA00023015"/>
    </source>
</evidence>
<keyword evidence="1" id="KW-0805">Transcription regulation</keyword>
<dbReference type="Pfam" id="PF07702">
    <property type="entry name" value="UTRA"/>
    <property type="match status" value="1"/>
</dbReference>
<dbReference type="PROSITE" id="PS50949">
    <property type="entry name" value="HTH_GNTR"/>
    <property type="match status" value="1"/>
</dbReference>
<dbReference type="Proteomes" id="UP001210380">
    <property type="component" value="Unassembled WGS sequence"/>
</dbReference>
<dbReference type="InterPro" id="IPR036390">
    <property type="entry name" value="WH_DNA-bd_sf"/>
</dbReference>
<organism evidence="5 6">
    <name type="scientific">Saccharopolyspora oryzae</name>
    <dbReference type="NCBI Taxonomy" id="2997343"/>
    <lineage>
        <taxon>Bacteria</taxon>
        <taxon>Bacillati</taxon>
        <taxon>Actinomycetota</taxon>
        <taxon>Actinomycetes</taxon>
        <taxon>Pseudonocardiales</taxon>
        <taxon>Pseudonocardiaceae</taxon>
        <taxon>Saccharopolyspora</taxon>
    </lineage>
</organism>
<evidence type="ECO:0000313" key="6">
    <source>
        <dbReference type="Proteomes" id="UP001210380"/>
    </source>
</evidence>
<dbReference type="InterPro" id="IPR000524">
    <property type="entry name" value="Tscrpt_reg_HTH_GntR"/>
</dbReference>
<proteinExistence type="predicted"/>
<comment type="caution">
    <text evidence="5">The sequence shown here is derived from an EMBL/GenBank/DDBJ whole genome shotgun (WGS) entry which is preliminary data.</text>
</comment>
<keyword evidence="2" id="KW-0238">DNA-binding</keyword>
<name>A0ABT4UR85_9PSEU</name>
<dbReference type="InterPro" id="IPR050679">
    <property type="entry name" value="Bact_HTH_transcr_reg"/>
</dbReference>
<evidence type="ECO:0000259" key="4">
    <source>
        <dbReference type="PROSITE" id="PS50949"/>
    </source>
</evidence>
<dbReference type="SUPFAM" id="SSF46785">
    <property type="entry name" value="Winged helix' DNA-binding domain"/>
    <property type="match status" value="1"/>
</dbReference>
<dbReference type="RefSeq" id="WP_270946734.1">
    <property type="nucleotide sequence ID" value="NZ_JAQGLA010000002.1"/>
</dbReference>
<dbReference type="Pfam" id="PF00392">
    <property type="entry name" value="GntR"/>
    <property type="match status" value="1"/>
</dbReference>
<gene>
    <name evidence="5" type="ORF">OU415_01905</name>
</gene>
<accession>A0ABT4UR85</accession>
<evidence type="ECO:0000256" key="2">
    <source>
        <dbReference type="ARBA" id="ARBA00023125"/>
    </source>
</evidence>
<dbReference type="SUPFAM" id="SSF64288">
    <property type="entry name" value="Chorismate lyase-like"/>
    <property type="match status" value="1"/>
</dbReference>
<evidence type="ECO:0000313" key="5">
    <source>
        <dbReference type="EMBL" id="MDA3624169.1"/>
    </source>
</evidence>
<dbReference type="PANTHER" id="PTHR44846">
    <property type="entry name" value="MANNOSYL-D-GLYCERATE TRANSPORT/METABOLISM SYSTEM REPRESSOR MNGR-RELATED"/>
    <property type="match status" value="1"/>
</dbReference>
<dbReference type="InterPro" id="IPR011663">
    <property type="entry name" value="UTRA"/>
</dbReference>
<dbReference type="PRINTS" id="PR00035">
    <property type="entry name" value="HTHGNTR"/>
</dbReference>
<reference evidence="5 6" key="1">
    <citation type="submission" date="2022-11" db="EMBL/GenBank/DDBJ databases">
        <title>Draft genome sequence of Saccharopolyspora sp. WRP15-2 isolated from rhizosphere soils of wild rice in Thailand.</title>
        <authorList>
            <person name="Duangmal K."/>
            <person name="Kammanee S."/>
            <person name="Muangham S."/>
        </authorList>
    </citation>
    <scope>NUCLEOTIDE SEQUENCE [LARGE SCALE GENOMIC DNA]</scope>
    <source>
        <strain evidence="5 6">WRP15-2</strain>
    </source>
</reference>
<evidence type="ECO:0000256" key="3">
    <source>
        <dbReference type="ARBA" id="ARBA00023163"/>
    </source>
</evidence>